<proteinExistence type="predicted"/>
<feature type="domain" description="DUF4179" evidence="3">
    <location>
        <begin position="47"/>
        <end position="130"/>
    </location>
</feature>
<evidence type="ECO:0000256" key="1">
    <source>
        <dbReference type="SAM" id="Coils"/>
    </source>
</evidence>
<feature type="transmembrane region" description="Helical" evidence="2">
    <location>
        <begin position="50"/>
        <end position="73"/>
    </location>
</feature>
<keyword evidence="5" id="KW-1185">Reference proteome</keyword>
<protein>
    <recommendedName>
        <fullName evidence="3">DUF4179 domain-containing protein</fullName>
    </recommendedName>
</protein>
<dbReference type="Proteomes" id="UP000316882">
    <property type="component" value="Unassembled WGS sequence"/>
</dbReference>
<evidence type="ECO:0000259" key="3">
    <source>
        <dbReference type="Pfam" id="PF13786"/>
    </source>
</evidence>
<sequence length="504" mass="55676">MEKQLKNAKHQYESHSVDMEAFKKRLNQKIQKAEREGLSRKGDGWTLKKIALVSAAVLAIGFSGSVAVSPTFASYISSLWTKKIDPGVQEAVNKGYAKLAKASVTDQGITIETSEVIADPARLIVAISMKNAQGEFIFPDPDIAANENKLFVTDENGNVIADDIQSYYKEGDIGYFQFVLNDAVSKKMQLRMDVKRIRLSGNQYKEGSWKLTVPIDIEQSMAATTTVSLNQTYTTPQGITVAAKSIVYSPSATRLTFETSWTKAARERIERTAKSVGATAQERELLHHQSLVFRILDQNGKDMVKLDDLLVVSEGDSPAPTVYASQKIVKEGSTEKTIHEYVFFSGQTEKPLTFVLTGVSTFEPNDFRLALDPATLKTKPVSGTKGNHAVTVTDLSVQQNPATGQKEVALRMKEQSTNLRIWKWYLTDDKGQAYELVENRDGEGECSASKGADGVYVEQCDNQYFAKGMTALPKKAALTIRLEPVQHSDSQWRVELPAATPAKK</sequence>
<dbReference type="EMBL" id="BJMH01000039">
    <property type="protein sequence ID" value="GEB35396.1"/>
    <property type="molecule type" value="Genomic_DNA"/>
</dbReference>
<keyword evidence="1" id="KW-0175">Coiled coil</keyword>
<feature type="coiled-coil region" evidence="1">
    <location>
        <begin position="5"/>
        <end position="36"/>
    </location>
</feature>
<comment type="caution">
    <text evidence="4">The sequence shown here is derived from an EMBL/GenBank/DDBJ whole genome shotgun (WGS) entry which is preliminary data.</text>
</comment>
<keyword evidence="2" id="KW-0812">Transmembrane</keyword>
<evidence type="ECO:0000313" key="5">
    <source>
        <dbReference type="Proteomes" id="UP000316882"/>
    </source>
</evidence>
<dbReference type="STRING" id="54914.AV540_11630"/>
<accession>A0A4Y3PTQ2</accession>
<keyword evidence="2" id="KW-1133">Transmembrane helix</keyword>
<keyword evidence="2" id="KW-0472">Membrane</keyword>
<organism evidence="4 5">
    <name type="scientific">Brevibacillus parabrevis</name>
    <dbReference type="NCBI Taxonomy" id="54914"/>
    <lineage>
        <taxon>Bacteria</taxon>
        <taxon>Bacillati</taxon>
        <taxon>Bacillota</taxon>
        <taxon>Bacilli</taxon>
        <taxon>Bacillales</taxon>
        <taxon>Paenibacillaceae</taxon>
        <taxon>Brevibacillus</taxon>
    </lineage>
</organism>
<dbReference type="InterPro" id="IPR025436">
    <property type="entry name" value="DUF4179"/>
</dbReference>
<reference evidence="4 5" key="1">
    <citation type="submission" date="2019-06" db="EMBL/GenBank/DDBJ databases">
        <title>Whole genome shotgun sequence of Brevibacillus parabrevis NBRC 12334.</title>
        <authorList>
            <person name="Hosoyama A."/>
            <person name="Uohara A."/>
            <person name="Ohji S."/>
            <person name="Ichikawa N."/>
        </authorList>
    </citation>
    <scope>NUCLEOTIDE SEQUENCE [LARGE SCALE GENOMIC DNA]</scope>
    <source>
        <strain evidence="4 5">NBRC 12334</strain>
    </source>
</reference>
<name>A0A4Y3PTQ2_BREPA</name>
<dbReference type="AlphaFoldDB" id="A0A4Y3PTQ2"/>
<gene>
    <name evidence="4" type="ORF">BPA01_49760</name>
</gene>
<dbReference type="Gene3D" id="2.60.40.1630">
    <property type="entry name" value="bacillus anthracis domain"/>
    <property type="match status" value="1"/>
</dbReference>
<dbReference type="Pfam" id="PF13786">
    <property type="entry name" value="DUF4179"/>
    <property type="match status" value="1"/>
</dbReference>
<evidence type="ECO:0000256" key="2">
    <source>
        <dbReference type="SAM" id="Phobius"/>
    </source>
</evidence>
<evidence type="ECO:0000313" key="4">
    <source>
        <dbReference type="EMBL" id="GEB35396.1"/>
    </source>
</evidence>